<dbReference type="NCBIfam" id="TIGR01129">
    <property type="entry name" value="secD"/>
    <property type="match status" value="1"/>
</dbReference>
<feature type="transmembrane region" description="Helical" evidence="9">
    <location>
        <begin position="314"/>
        <end position="335"/>
    </location>
</feature>
<reference evidence="13" key="1">
    <citation type="submission" date="2020-02" db="EMBL/GenBank/DDBJ databases">
        <authorList>
            <person name="Meier V. D."/>
        </authorList>
    </citation>
    <scope>NUCLEOTIDE SEQUENCE</scope>
    <source>
        <strain evidence="13">AVDCRST_MAG78</strain>
    </source>
</reference>
<dbReference type="Pfam" id="PF22599">
    <property type="entry name" value="SecDF_P1_head"/>
    <property type="match status" value="1"/>
</dbReference>
<evidence type="ECO:0000256" key="1">
    <source>
        <dbReference type="ARBA" id="ARBA00004651"/>
    </source>
</evidence>
<dbReference type="InterPro" id="IPR055344">
    <property type="entry name" value="SecD_SecF_C_bact"/>
</dbReference>
<dbReference type="HAMAP" id="MF_01463_B">
    <property type="entry name" value="SecD_B"/>
    <property type="match status" value="1"/>
</dbReference>
<keyword evidence="6 9" id="KW-1133">Transmembrane helix</keyword>
<feature type="transmembrane region" description="Helical" evidence="9">
    <location>
        <begin position="437"/>
        <end position="461"/>
    </location>
</feature>
<keyword evidence="5 9" id="KW-0653">Protein transport</keyword>
<dbReference type="Pfam" id="PF21760">
    <property type="entry name" value="SecD_1st"/>
    <property type="match status" value="1"/>
</dbReference>
<keyword evidence="4 9" id="KW-0812">Transmembrane</keyword>
<evidence type="ECO:0000313" key="13">
    <source>
        <dbReference type="EMBL" id="CAA9427473.1"/>
    </source>
</evidence>
<dbReference type="InterPro" id="IPR022813">
    <property type="entry name" value="SecD/SecF_arch_bac"/>
</dbReference>
<dbReference type="GO" id="GO:0065002">
    <property type="term" value="P:intracellular protein transmembrane transport"/>
    <property type="evidence" value="ECO:0007669"/>
    <property type="project" value="UniProtKB-UniRule"/>
</dbReference>
<dbReference type="InterPro" id="IPR054384">
    <property type="entry name" value="SecDF_P1_head"/>
</dbReference>
<proteinExistence type="inferred from homology"/>
<gene>
    <name evidence="9" type="primary">secD</name>
    <name evidence="13" type="ORF">AVDCRST_MAG78-1450</name>
</gene>
<comment type="subcellular location">
    <subcellularLocation>
        <location evidence="1 9">Cell membrane</location>
        <topology evidence="1 9">Multi-pass membrane protein</topology>
    </subcellularLocation>
</comment>
<feature type="transmembrane region" description="Helical" evidence="9">
    <location>
        <begin position="409"/>
        <end position="431"/>
    </location>
</feature>
<dbReference type="GO" id="GO:0005886">
    <property type="term" value="C:plasma membrane"/>
    <property type="evidence" value="ECO:0007669"/>
    <property type="project" value="UniProtKB-SubCell"/>
</dbReference>
<comment type="subunit">
    <text evidence="9">Forms a complex with SecF. Part of the essential Sec protein translocation apparatus which comprises SecA, SecYEG and auxiliary proteins SecDF. Other proteins may also be involved.</text>
</comment>
<dbReference type="AlphaFoldDB" id="A0A6J4Q183"/>
<feature type="transmembrane region" description="Helical" evidence="9">
    <location>
        <begin position="342"/>
        <end position="361"/>
    </location>
</feature>
<dbReference type="PANTHER" id="PTHR30081">
    <property type="entry name" value="PROTEIN-EXPORT MEMBRANE PROTEIN SEC"/>
    <property type="match status" value="1"/>
</dbReference>
<feature type="transmembrane region" description="Helical" evidence="9">
    <location>
        <begin position="367"/>
        <end position="388"/>
    </location>
</feature>
<feature type="domain" description="Protein translocase subunit SecDF P1" evidence="11">
    <location>
        <begin position="65"/>
        <end position="121"/>
    </location>
</feature>
<name>A0A6J4Q183_9ACTN</name>
<comment type="similarity">
    <text evidence="9">Belongs to the SecD/SecF family. SecD subfamily.</text>
</comment>
<dbReference type="GO" id="GO:0015450">
    <property type="term" value="F:protein-transporting ATPase activity"/>
    <property type="evidence" value="ECO:0007669"/>
    <property type="project" value="InterPro"/>
</dbReference>
<evidence type="ECO:0000256" key="6">
    <source>
        <dbReference type="ARBA" id="ARBA00022989"/>
    </source>
</evidence>
<dbReference type="InterPro" id="IPR048634">
    <property type="entry name" value="SecD_SecF_C"/>
</dbReference>
<keyword evidence="3 9" id="KW-1003">Cell membrane</keyword>
<protein>
    <recommendedName>
        <fullName evidence="9">Protein translocase subunit SecD</fullName>
    </recommendedName>
</protein>
<comment type="function">
    <text evidence="9">Part of the Sec protein translocase complex. Interacts with the SecYEG preprotein conducting channel. SecDF uses the proton motive force (PMF) to complete protein translocation after the ATP-dependent function of SecA.</text>
</comment>
<dbReference type="Gene3D" id="3.30.1360.200">
    <property type="match status" value="1"/>
</dbReference>
<feature type="domain" description="Protein export membrane protein SecD/SecF C-terminal" evidence="10">
    <location>
        <begin position="293"/>
        <end position="461"/>
    </location>
</feature>
<organism evidence="13">
    <name type="scientific">uncultured Rubrobacteraceae bacterium</name>
    <dbReference type="NCBI Taxonomy" id="349277"/>
    <lineage>
        <taxon>Bacteria</taxon>
        <taxon>Bacillati</taxon>
        <taxon>Actinomycetota</taxon>
        <taxon>Rubrobacteria</taxon>
        <taxon>Rubrobacterales</taxon>
        <taxon>Rubrobacteraceae</taxon>
        <taxon>environmental samples</taxon>
    </lineage>
</organism>
<dbReference type="NCBIfam" id="TIGR00916">
    <property type="entry name" value="2A0604s01"/>
    <property type="match status" value="1"/>
</dbReference>
<sequence length="499" mass="52183">MSNRRNNLIILGLVVVLIGVAAYFIFLRQPVAEATRLGLDLEGGVSANLQGYKTNGEEVTREEMDIAAGVIRQRVDSLGVTEPEIQIQGDDQVVVNIPGITDADRAVEVIGRTAQLGFYEVLATAGGQPISEDEIEDTRESLQTELEGDPAFEEGETQILFEESPAPDGSGTVVQGYVLPAAPELTGEALDSAIQTTDQTGRRQVQMDLTGEGAEGFGDLSQEIVDNALANGTLGGGRLAVVLDEDVISAPVVDEAIYGGQVVIQNQGSPGGLPQEEAEELEVVLQTGALPVNMEVLSVSSIGPTLGADSLRSGLLAALVGFGLVLVFLVIVYRALGLIADLALIIYAFLLWGLIVAIPITMTLPGIAGIVLSIGVAADANVVIFERIKEEVRRGKTPRTAVGIGYQKGFKAILDGNLTTLITAFILFALSSGSVRGFAVLLIVGVILSMFTAIAVTRALLGVISGRGFHLSAPMMGVSKKSLEDARPARAGKAGAGAR</sequence>
<dbReference type="PANTHER" id="PTHR30081:SF1">
    <property type="entry name" value="PROTEIN TRANSLOCASE SUBUNIT SECD"/>
    <property type="match status" value="1"/>
</dbReference>
<keyword evidence="8 9" id="KW-0472">Membrane</keyword>
<evidence type="ECO:0000256" key="8">
    <source>
        <dbReference type="ARBA" id="ARBA00023136"/>
    </source>
</evidence>
<evidence type="ECO:0000256" key="4">
    <source>
        <dbReference type="ARBA" id="ARBA00022692"/>
    </source>
</evidence>
<evidence type="ECO:0000259" key="12">
    <source>
        <dbReference type="Pfam" id="PF22599"/>
    </source>
</evidence>
<dbReference type="SUPFAM" id="SSF82866">
    <property type="entry name" value="Multidrug efflux transporter AcrB transmembrane domain"/>
    <property type="match status" value="1"/>
</dbReference>
<dbReference type="InterPro" id="IPR005791">
    <property type="entry name" value="SecD"/>
</dbReference>
<evidence type="ECO:0000256" key="2">
    <source>
        <dbReference type="ARBA" id="ARBA00022448"/>
    </source>
</evidence>
<evidence type="ECO:0000256" key="7">
    <source>
        <dbReference type="ARBA" id="ARBA00023010"/>
    </source>
</evidence>
<keyword evidence="7 9" id="KW-0811">Translocation</keyword>
<keyword evidence="2 9" id="KW-0813">Transport</keyword>
<evidence type="ECO:0000256" key="3">
    <source>
        <dbReference type="ARBA" id="ARBA00022475"/>
    </source>
</evidence>
<dbReference type="Pfam" id="PF02355">
    <property type="entry name" value="SecD_SecF_C"/>
    <property type="match status" value="1"/>
</dbReference>
<dbReference type="GO" id="GO:0043952">
    <property type="term" value="P:protein transport by the Sec complex"/>
    <property type="evidence" value="ECO:0007669"/>
    <property type="project" value="UniProtKB-UniRule"/>
</dbReference>
<dbReference type="GO" id="GO:0006605">
    <property type="term" value="P:protein targeting"/>
    <property type="evidence" value="ECO:0007669"/>
    <property type="project" value="UniProtKB-UniRule"/>
</dbReference>
<evidence type="ECO:0000256" key="9">
    <source>
        <dbReference type="HAMAP-Rule" id="MF_01463"/>
    </source>
</evidence>
<dbReference type="Gene3D" id="1.20.1640.10">
    <property type="entry name" value="Multidrug efflux transporter AcrB transmembrane domain"/>
    <property type="match status" value="1"/>
</dbReference>
<feature type="domain" description="SecDF P1 head subdomain" evidence="12">
    <location>
        <begin position="176"/>
        <end position="292"/>
    </location>
</feature>
<evidence type="ECO:0000259" key="11">
    <source>
        <dbReference type="Pfam" id="PF21760"/>
    </source>
</evidence>
<dbReference type="EMBL" id="CADCVB010000096">
    <property type="protein sequence ID" value="CAA9427473.1"/>
    <property type="molecule type" value="Genomic_DNA"/>
</dbReference>
<accession>A0A6J4Q183</accession>
<feature type="transmembrane region" description="Helical" evidence="9">
    <location>
        <begin position="7"/>
        <end position="26"/>
    </location>
</feature>
<dbReference type="InterPro" id="IPR048631">
    <property type="entry name" value="SecD_1st"/>
</dbReference>
<dbReference type="Gene3D" id="3.30.70.3400">
    <property type="match status" value="1"/>
</dbReference>
<evidence type="ECO:0000259" key="10">
    <source>
        <dbReference type="Pfam" id="PF02355"/>
    </source>
</evidence>
<evidence type="ECO:0000256" key="5">
    <source>
        <dbReference type="ARBA" id="ARBA00022927"/>
    </source>
</evidence>